<evidence type="ECO:0000313" key="1">
    <source>
        <dbReference type="EMBL" id="PWE56753.1"/>
    </source>
</evidence>
<evidence type="ECO:0000313" key="2">
    <source>
        <dbReference type="Proteomes" id="UP000245252"/>
    </source>
</evidence>
<name>A0A2U2DTW8_9HYPH</name>
<organism evidence="1 2">
    <name type="scientific">Metarhizobium album</name>
    <dbReference type="NCBI Taxonomy" id="2182425"/>
    <lineage>
        <taxon>Bacteria</taxon>
        <taxon>Pseudomonadati</taxon>
        <taxon>Pseudomonadota</taxon>
        <taxon>Alphaproteobacteria</taxon>
        <taxon>Hyphomicrobiales</taxon>
        <taxon>Rhizobiaceae</taxon>
        <taxon>Metarhizobium</taxon>
    </lineage>
</organism>
<sequence length="76" mass="8157">MNDGFTKKKATARPLIVPIASPVLKPKNLMVVCIHQLAACIAKKPNAIVGTVTLKNQLAPDPRIGSVLPEWCHSDS</sequence>
<gene>
    <name evidence="1" type="ORF">DEM27_10345</name>
</gene>
<dbReference type="AlphaFoldDB" id="A0A2U2DTW8"/>
<reference evidence="1 2" key="1">
    <citation type="submission" date="2018-05" db="EMBL/GenBank/DDBJ databases">
        <title>The draft genome of strain NS-104.</title>
        <authorList>
            <person name="Hang P."/>
            <person name="Jiang J."/>
        </authorList>
    </citation>
    <scope>NUCLEOTIDE SEQUENCE [LARGE SCALE GENOMIC DNA]</scope>
    <source>
        <strain evidence="1 2">NS-104</strain>
    </source>
</reference>
<proteinExistence type="predicted"/>
<accession>A0A2U2DTW8</accession>
<dbReference type="RefSeq" id="WP_109458128.1">
    <property type="nucleotide sequence ID" value="NZ_QFBC01000003.1"/>
</dbReference>
<keyword evidence="2" id="KW-1185">Reference proteome</keyword>
<protein>
    <submittedName>
        <fullName evidence="1">Uncharacterized protein</fullName>
    </submittedName>
</protein>
<dbReference type="Proteomes" id="UP000245252">
    <property type="component" value="Unassembled WGS sequence"/>
</dbReference>
<dbReference type="EMBL" id="QFBC01000003">
    <property type="protein sequence ID" value="PWE56753.1"/>
    <property type="molecule type" value="Genomic_DNA"/>
</dbReference>
<comment type="caution">
    <text evidence="1">The sequence shown here is derived from an EMBL/GenBank/DDBJ whole genome shotgun (WGS) entry which is preliminary data.</text>
</comment>